<evidence type="ECO:0000256" key="4">
    <source>
        <dbReference type="ARBA" id="ARBA00023012"/>
    </source>
</evidence>
<keyword evidence="5" id="KW-0805">Transcription regulation</keyword>
<gene>
    <name evidence="12" type="primary">ompR</name>
    <name evidence="12" type="ORF">IFO71_19005</name>
</gene>
<feature type="domain" description="Response regulatory" evidence="10">
    <location>
        <begin position="12"/>
        <end position="126"/>
    </location>
</feature>
<evidence type="ECO:0000256" key="8">
    <source>
        <dbReference type="PROSITE-ProRule" id="PRU00169"/>
    </source>
</evidence>
<dbReference type="Gene3D" id="3.40.50.2300">
    <property type="match status" value="1"/>
</dbReference>
<dbReference type="PROSITE" id="PS51755">
    <property type="entry name" value="OMPR_PHOB"/>
    <property type="match status" value="1"/>
</dbReference>
<organism evidence="12 13">
    <name type="scientific">Pseudomarimonas arenosa</name>
    <dbReference type="NCBI Taxonomy" id="2774145"/>
    <lineage>
        <taxon>Bacteria</taxon>
        <taxon>Pseudomonadati</taxon>
        <taxon>Pseudomonadota</taxon>
        <taxon>Gammaproteobacteria</taxon>
        <taxon>Lysobacterales</taxon>
        <taxon>Lysobacteraceae</taxon>
        <taxon>Pseudomarimonas</taxon>
    </lineage>
</organism>
<dbReference type="PROSITE" id="PS50110">
    <property type="entry name" value="RESPONSE_REGULATORY"/>
    <property type="match status" value="1"/>
</dbReference>
<evidence type="ECO:0000256" key="9">
    <source>
        <dbReference type="PROSITE-ProRule" id="PRU01091"/>
    </source>
</evidence>
<dbReference type="CDD" id="cd00383">
    <property type="entry name" value="trans_reg_C"/>
    <property type="match status" value="1"/>
</dbReference>
<dbReference type="PANTHER" id="PTHR48111:SF4">
    <property type="entry name" value="DNA-BINDING DUAL TRANSCRIPTIONAL REGULATOR OMPR"/>
    <property type="match status" value="1"/>
</dbReference>
<keyword evidence="7" id="KW-0804">Transcription</keyword>
<dbReference type="SUPFAM" id="SSF46894">
    <property type="entry name" value="C-terminal effector domain of the bipartite response regulators"/>
    <property type="match status" value="1"/>
</dbReference>
<dbReference type="InterPro" id="IPR039420">
    <property type="entry name" value="WalR-like"/>
</dbReference>
<evidence type="ECO:0000256" key="2">
    <source>
        <dbReference type="ARBA" id="ARBA00022490"/>
    </source>
</evidence>
<evidence type="ECO:0000259" key="11">
    <source>
        <dbReference type="PROSITE" id="PS51755"/>
    </source>
</evidence>
<evidence type="ECO:0000256" key="6">
    <source>
        <dbReference type="ARBA" id="ARBA00023125"/>
    </source>
</evidence>
<protein>
    <submittedName>
        <fullName evidence="12">Two-component system response regulator OmpR</fullName>
    </submittedName>
</protein>
<dbReference type="Proteomes" id="UP000613768">
    <property type="component" value="Unassembled WGS sequence"/>
</dbReference>
<dbReference type="FunFam" id="1.10.10.10:FF:000099">
    <property type="entry name" value="Two-component system response regulator TorR"/>
    <property type="match status" value="1"/>
</dbReference>
<dbReference type="CDD" id="cd17574">
    <property type="entry name" value="REC_OmpR"/>
    <property type="match status" value="1"/>
</dbReference>
<dbReference type="AlphaFoldDB" id="A0AAW3ZQM6"/>
<dbReference type="InterPro" id="IPR001867">
    <property type="entry name" value="OmpR/PhoB-type_DNA-bd"/>
</dbReference>
<evidence type="ECO:0000256" key="1">
    <source>
        <dbReference type="ARBA" id="ARBA00004496"/>
    </source>
</evidence>
<dbReference type="InterPro" id="IPR036388">
    <property type="entry name" value="WH-like_DNA-bd_sf"/>
</dbReference>
<dbReference type="EMBL" id="JACYTR010000067">
    <property type="protein sequence ID" value="MBD8527840.1"/>
    <property type="molecule type" value="Genomic_DNA"/>
</dbReference>
<feature type="domain" description="OmpR/PhoB-type" evidence="11">
    <location>
        <begin position="141"/>
        <end position="240"/>
    </location>
</feature>
<keyword evidence="6 9" id="KW-0238">DNA-binding</keyword>
<name>A0AAW3ZQM6_9GAMM</name>
<sequence length="241" mass="26882">MSDSDSAAATERILVVDDDLPLRGLLQRYLQDNGFEVLTAADCKQAEQQLDRHHIAAIVLDLMLPGEDGLSFCRRLRGQGVDTPIIMLTARGDDIDRIVGLEIGADDYLAKPGNPRELLARIRAVLRRRGPSIVGAPQAELGVVAFGRCQVDHAARTLIRDGSSKRLTSGEYALLAVFLRHPRQNLSRDRLLSLARGREHEPFERSIDVTVSRLRRLIEDDPKHPRHLQTVWGSGYVFVPD</sequence>
<dbReference type="SMART" id="SM00448">
    <property type="entry name" value="REC"/>
    <property type="match status" value="1"/>
</dbReference>
<dbReference type="Pfam" id="PF00486">
    <property type="entry name" value="Trans_reg_C"/>
    <property type="match status" value="1"/>
</dbReference>
<dbReference type="InterPro" id="IPR001789">
    <property type="entry name" value="Sig_transdc_resp-reg_receiver"/>
</dbReference>
<proteinExistence type="predicted"/>
<keyword evidence="4" id="KW-0902">Two-component regulatory system</keyword>
<keyword evidence="13" id="KW-1185">Reference proteome</keyword>
<dbReference type="GO" id="GO:0000156">
    <property type="term" value="F:phosphorelay response regulator activity"/>
    <property type="evidence" value="ECO:0007669"/>
    <property type="project" value="TreeGrafter"/>
</dbReference>
<dbReference type="RefSeq" id="WP_192031262.1">
    <property type="nucleotide sequence ID" value="NZ_JACYTR010000067.1"/>
</dbReference>
<evidence type="ECO:0000259" key="10">
    <source>
        <dbReference type="PROSITE" id="PS50110"/>
    </source>
</evidence>
<dbReference type="GO" id="GO:0005829">
    <property type="term" value="C:cytosol"/>
    <property type="evidence" value="ECO:0007669"/>
    <property type="project" value="TreeGrafter"/>
</dbReference>
<feature type="modified residue" description="4-aspartylphosphate" evidence="8">
    <location>
        <position position="61"/>
    </location>
</feature>
<dbReference type="SUPFAM" id="SSF52172">
    <property type="entry name" value="CheY-like"/>
    <property type="match status" value="1"/>
</dbReference>
<evidence type="ECO:0000313" key="13">
    <source>
        <dbReference type="Proteomes" id="UP000613768"/>
    </source>
</evidence>
<dbReference type="InterPro" id="IPR011006">
    <property type="entry name" value="CheY-like_superfamily"/>
</dbReference>
<accession>A0AAW3ZQM6</accession>
<evidence type="ECO:0000256" key="3">
    <source>
        <dbReference type="ARBA" id="ARBA00022553"/>
    </source>
</evidence>
<comment type="subcellular location">
    <subcellularLocation>
        <location evidence="1">Cytoplasm</location>
    </subcellularLocation>
</comment>
<evidence type="ECO:0000313" key="12">
    <source>
        <dbReference type="EMBL" id="MBD8527840.1"/>
    </source>
</evidence>
<reference evidence="12 13" key="1">
    <citation type="submission" date="2020-09" db="EMBL/GenBank/DDBJ databases">
        <title>Pseudoxanthomonas sp. CAU 1598 isolated from sand of Yaerae Beach.</title>
        <authorList>
            <person name="Kim W."/>
        </authorList>
    </citation>
    <scope>NUCLEOTIDE SEQUENCE [LARGE SCALE GENOMIC DNA]</scope>
    <source>
        <strain evidence="12 13">CAU 1598</strain>
    </source>
</reference>
<comment type="caution">
    <text evidence="12">The sequence shown here is derived from an EMBL/GenBank/DDBJ whole genome shotgun (WGS) entry which is preliminary data.</text>
</comment>
<dbReference type="Gene3D" id="1.10.10.10">
    <property type="entry name" value="Winged helix-like DNA-binding domain superfamily/Winged helix DNA-binding domain"/>
    <property type="match status" value="1"/>
</dbReference>
<keyword evidence="2" id="KW-0963">Cytoplasm</keyword>
<keyword evidence="3 8" id="KW-0597">Phosphoprotein</keyword>
<dbReference type="GO" id="GO:0000976">
    <property type="term" value="F:transcription cis-regulatory region binding"/>
    <property type="evidence" value="ECO:0007669"/>
    <property type="project" value="TreeGrafter"/>
</dbReference>
<dbReference type="GO" id="GO:0006355">
    <property type="term" value="P:regulation of DNA-templated transcription"/>
    <property type="evidence" value="ECO:0007669"/>
    <property type="project" value="InterPro"/>
</dbReference>
<dbReference type="GO" id="GO:0032993">
    <property type="term" value="C:protein-DNA complex"/>
    <property type="evidence" value="ECO:0007669"/>
    <property type="project" value="TreeGrafter"/>
</dbReference>
<feature type="DNA-binding region" description="OmpR/PhoB-type" evidence="9">
    <location>
        <begin position="141"/>
        <end position="240"/>
    </location>
</feature>
<dbReference type="PANTHER" id="PTHR48111">
    <property type="entry name" value="REGULATOR OF RPOS"/>
    <property type="match status" value="1"/>
</dbReference>
<evidence type="ECO:0000256" key="7">
    <source>
        <dbReference type="ARBA" id="ARBA00023163"/>
    </source>
</evidence>
<evidence type="ECO:0000256" key="5">
    <source>
        <dbReference type="ARBA" id="ARBA00023015"/>
    </source>
</evidence>
<dbReference type="SMART" id="SM00862">
    <property type="entry name" value="Trans_reg_C"/>
    <property type="match status" value="1"/>
</dbReference>
<dbReference type="InterPro" id="IPR016032">
    <property type="entry name" value="Sig_transdc_resp-reg_C-effctor"/>
</dbReference>
<dbReference type="FunFam" id="3.40.50.2300:FF:000001">
    <property type="entry name" value="DNA-binding response regulator PhoB"/>
    <property type="match status" value="1"/>
</dbReference>
<dbReference type="NCBIfam" id="NF007005">
    <property type="entry name" value="PRK09468.1"/>
    <property type="match status" value="1"/>
</dbReference>
<dbReference type="Pfam" id="PF00072">
    <property type="entry name" value="Response_reg"/>
    <property type="match status" value="1"/>
</dbReference>
<dbReference type="Gene3D" id="6.10.250.690">
    <property type="match status" value="1"/>
</dbReference>